<feature type="non-terminal residue" evidence="1">
    <location>
        <position position="1"/>
    </location>
</feature>
<accession>A0ACB8VFN7</accession>
<comment type="caution">
    <text evidence="1">The sequence shown here is derived from an EMBL/GenBank/DDBJ whole genome shotgun (WGS) entry which is preliminary data.</text>
</comment>
<evidence type="ECO:0000313" key="1">
    <source>
        <dbReference type="EMBL" id="KAI3354314.1"/>
    </source>
</evidence>
<evidence type="ECO:0000313" key="2">
    <source>
        <dbReference type="Proteomes" id="UP000831701"/>
    </source>
</evidence>
<name>A0ACB8VFN7_9TELE</name>
<proteinExistence type="predicted"/>
<dbReference type="EMBL" id="CM041552">
    <property type="protein sequence ID" value="KAI3354314.1"/>
    <property type="molecule type" value="Genomic_DNA"/>
</dbReference>
<reference evidence="1" key="1">
    <citation type="submission" date="2022-04" db="EMBL/GenBank/DDBJ databases">
        <title>Jade perch genome.</title>
        <authorList>
            <person name="Chao B."/>
        </authorList>
    </citation>
    <scope>NUCLEOTIDE SEQUENCE</scope>
    <source>
        <strain evidence="1">CB-2022</strain>
    </source>
</reference>
<dbReference type="Proteomes" id="UP000831701">
    <property type="component" value="Chromosome 22"/>
</dbReference>
<organism evidence="1 2">
    <name type="scientific">Scortum barcoo</name>
    <name type="common">barcoo grunter</name>
    <dbReference type="NCBI Taxonomy" id="214431"/>
    <lineage>
        <taxon>Eukaryota</taxon>
        <taxon>Metazoa</taxon>
        <taxon>Chordata</taxon>
        <taxon>Craniata</taxon>
        <taxon>Vertebrata</taxon>
        <taxon>Euteleostomi</taxon>
        <taxon>Actinopterygii</taxon>
        <taxon>Neopterygii</taxon>
        <taxon>Teleostei</taxon>
        <taxon>Neoteleostei</taxon>
        <taxon>Acanthomorphata</taxon>
        <taxon>Eupercaria</taxon>
        <taxon>Centrarchiformes</taxon>
        <taxon>Terapontoidei</taxon>
        <taxon>Terapontidae</taxon>
        <taxon>Scortum</taxon>
    </lineage>
</organism>
<sequence length="123" mass="13753">VYARVLERRIRLIVVEPQDSGGTMQVFVLVVEHWTSSIPSTGCLRFHGEGIRPCPSWYPVEGCEGTALPEMMLSCWLYQASQDLQYVLHECEAAGMRISTSKSEAMVLDQKRVAPQQGGWALP</sequence>
<keyword evidence="2" id="KW-1185">Reference proteome</keyword>
<gene>
    <name evidence="1" type="ORF">L3Q82_018844</name>
</gene>
<protein>
    <submittedName>
        <fullName evidence="1">Uncharacterized protein</fullName>
    </submittedName>
</protein>